<dbReference type="InterPro" id="IPR028261">
    <property type="entry name" value="DPD_II"/>
</dbReference>
<keyword evidence="2" id="KW-0479">Metal-binding</keyword>
<keyword evidence="4" id="KW-0560">Oxidoreductase</keyword>
<evidence type="ECO:0000256" key="4">
    <source>
        <dbReference type="ARBA" id="ARBA00023002"/>
    </source>
</evidence>
<dbReference type="PROSITE" id="PS51085">
    <property type="entry name" value="2FE2S_FER_2"/>
    <property type="match status" value="1"/>
</dbReference>
<keyword evidence="5" id="KW-0408">Iron</keyword>
<evidence type="ECO:0000259" key="8">
    <source>
        <dbReference type="PROSITE" id="PS51379"/>
    </source>
</evidence>
<dbReference type="SUPFAM" id="SSF53706">
    <property type="entry name" value="Formate dehydrogenase/DMSO reductase, domains 1-3"/>
    <property type="match status" value="1"/>
</dbReference>
<evidence type="ECO:0000259" key="7">
    <source>
        <dbReference type="PROSITE" id="PS51085"/>
    </source>
</evidence>
<feature type="domain" description="2Fe-2S ferredoxin-type" evidence="7">
    <location>
        <begin position="8"/>
        <end position="86"/>
    </location>
</feature>
<dbReference type="InterPro" id="IPR006963">
    <property type="entry name" value="Mopterin_OxRdtase_4Fe-4S_dom"/>
</dbReference>
<proteinExistence type="predicted"/>
<dbReference type="PANTHER" id="PTHR42783">
    <property type="entry name" value="GLUTAMATE SYNTHASE [NADPH] SMALL CHAIN"/>
    <property type="match status" value="1"/>
</dbReference>
<dbReference type="Pfam" id="PF07992">
    <property type="entry name" value="Pyr_redox_2"/>
    <property type="match status" value="1"/>
</dbReference>
<dbReference type="EMBL" id="PFNG01000083">
    <property type="protein sequence ID" value="PIZ40694.1"/>
    <property type="molecule type" value="Genomic_DNA"/>
</dbReference>
<dbReference type="Pfam" id="PF00384">
    <property type="entry name" value="Molybdopterin"/>
    <property type="match status" value="1"/>
</dbReference>
<dbReference type="InterPro" id="IPR023753">
    <property type="entry name" value="FAD/NAD-binding_dom"/>
</dbReference>
<dbReference type="PROSITE" id="PS51379">
    <property type="entry name" value="4FE4S_FER_2"/>
    <property type="match status" value="2"/>
</dbReference>
<dbReference type="Pfam" id="PF13510">
    <property type="entry name" value="Fer2_4"/>
    <property type="match status" value="1"/>
</dbReference>
<dbReference type="SUPFAM" id="SSF54862">
    <property type="entry name" value="4Fe-4S ferredoxins"/>
    <property type="match status" value="1"/>
</dbReference>
<dbReference type="InterPro" id="IPR017896">
    <property type="entry name" value="4Fe4S_Fe-S-bd"/>
</dbReference>
<dbReference type="SMART" id="SM00926">
    <property type="entry name" value="Molybdop_Fe4S4"/>
    <property type="match status" value="1"/>
</dbReference>
<feature type="domain" description="4Fe-4S ferredoxin-type" evidence="8">
    <location>
        <begin position="635"/>
        <end position="668"/>
    </location>
</feature>
<evidence type="ECO:0000313" key="11">
    <source>
        <dbReference type="Proteomes" id="UP000230956"/>
    </source>
</evidence>
<dbReference type="PRINTS" id="PR00469">
    <property type="entry name" value="PNDRDTASEII"/>
</dbReference>
<dbReference type="InterPro" id="IPR001041">
    <property type="entry name" value="2Fe-2S_ferredoxin-type"/>
</dbReference>
<dbReference type="Gene3D" id="3.30.70.20">
    <property type="match status" value="1"/>
</dbReference>
<comment type="caution">
    <text evidence="10">The sequence shown here is derived from an EMBL/GenBank/DDBJ whole genome shotgun (WGS) entry which is preliminary data.</text>
</comment>
<protein>
    <submittedName>
        <fullName evidence="10">Uncharacterized protein</fullName>
    </submittedName>
</protein>
<keyword evidence="6" id="KW-0411">Iron-sulfur</keyword>
<dbReference type="InterPro" id="IPR036010">
    <property type="entry name" value="2Fe-2S_ferredoxin-like_sf"/>
</dbReference>
<evidence type="ECO:0000256" key="2">
    <source>
        <dbReference type="ARBA" id="ARBA00022723"/>
    </source>
</evidence>
<organism evidence="10 11">
    <name type="scientific">Candidatus Aquicultor secundus</name>
    <dbReference type="NCBI Taxonomy" id="1973895"/>
    <lineage>
        <taxon>Bacteria</taxon>
        <taxon>Bacillati</taxon>
        <taxon>Actinomycetota</taxon>
        <taxon>Candidatus Aquicultoria</taxon>
        <taxon>Candidatus Aquicultorales</taxon>
        <taxon>Candidatus Aquicultoraceae</taxon>
        <taxon>Candidatus Aquicultor</taxon>
    </lineage>
</organism>
<name>A0A2M7T988_9ACTN</name>
<evidence type="ECO:0000259" key="9">
    <source>
        <dbReference type="PROSITE" id="PS51669"/>
    </source>
</evidence>
<dbReference type="Pfam" id="PF12838">
    <property type="entry name" value="Fer4_7"/>
    <property type="match status" value="1"/>
</dbReference>
<dbReference type="PROSITE" id="PS00551">
    <property type="entry name" value="MOLYBDOPTERIN_PROK_1"/>
    <property type="match status" value="1"/>
</dbReference>
<dbReference type="PROSITE" id="PS51669">
    <property type="entry name" value="4FE4S_MOW_BIS_MGD"/>
    <property type="match status" value="1"/>
</dbReference>
<evidence type="ECO:0000313" key="10">
    <source>
        <dbReference type="EMBL" id="PIZ40694.1"/>
    </source>
</evidence>
<sequence>MPEAVTQTELNIEIDGQALLIHPKKTILEAALANGINVPRLCNDPRLKPNAKCGMCAVEVAGVSGTVKACETKIVDGMVIKTHTDALVNLRRKRLDEMFADHWADCIAPCRLACPAGTDAQGYIGLIAQKRYRDAVALIKQTNPFPGIIGRICTRPCESVCRRNLAGGSVSICWLKRFVADKDRFSDMRFRPEVKAPTGKKVAIVGSGAAGLAAAYYLAIEGHKTVVFEAMPQAGGMLRYGIPSYRLPKDVLDDEINELLELGVEIRTDQRLGRDLTLDELQSRYDAVFLGLGAQAGVRIHVENEDVMGVMRGINFLRGVGLQGKIELGKRVAVTGGGNVAIDSARTALRLGAEKVYLIYRRTRDQMPANDVEIEEAEQEGIEFVFLTSPIRVIGSDRVKGVECIRMVPGDPDVSGRPSVKPQPGSEFVLAVDNLITAVGQVVTAEGAEITLIGKTIGINKRTMQTTVPGVFAAGDAVSSPDVAIQAVTGGRRAAHIINQYLLSPPNWNAWSDGSPEAAHVINQYLTDEERDSGLAKPFSAVRMGVTKEDIGVPSVARIPMPELELSKRQGLGNFAEVELGLSEEDALKEVQRCLECGCIKQNDCDLRDLAIEHGTQPNENYGTMRHFTIDKSHPVVLLNQNKCIQCRKCVQICDEVVGVGAFEYREAENDIVPTGNIPLAETKCEACGQCISACPTAALVENRPKFAREFLWPPKVTTTTCTYCGVGCTLELNTDHAGKVFRVTQTIGEGVNKGNLCGKGRFGYHFISHPDRLTTPLIRKDGQLVPATWDEAINLVAAKLFEAKSAFGADSVAGLTSARCTNEENYLFQKLLRAVVGTNNVDHCARL</sequence>
<accession>A0A2M7T988</accession>
<dbReference type="PANTHER" id="PTHR42783:SF3">
    <property type="entry name" value="GLUTAMATE SYNTHASE [NADPH] SMALL CHAIN-RELATED"/>
    <property type="match status" value="1"/>
</dbReference>
<dbReference type="InterPro" id="IPR006656">
    <property type="entry name" value="Mopterin_OxRdtase"/>
</dbReference>
<dbReference type="InterPro" id="IPR017900">
    <property type="entry name" value="4Fe4S_Fe_S_CS"/>
</dbReference>
<dbReference type="Gene3D" id="3.10.20.440">
    <property type="entry name" value="2Fe-2S iron-sulphur cluster binding domain, sarcosine oxidase, alpha subunit, N-terminal domain"/>
    <property type="match status" value="1"/>
</dbReference>
<dbReference type="Gene3D" id="3.50.50.60">
    <property type="entry name" value="FAD/NAD(P)-binding domain"/>
    <property type="match status" value="3"/>
</dbReference>
<keyword evidence="1" id="KW-0004">4Fe-4S</keyword>
<dbReference type="PRINTS" id="PR00368">
    <property type="entry name" value="FADPNR"/>
</dbReference>
<dbReference type="AlphaFoldDB" id="A0A2M7T988"/>
<feature type="domain" description="4Fe-4S ferredoxin-type" evidence="8">
    <location>
        <begin position="676"/>
        <end position="705"/>
    </location>
</feature>
<dbReference type="FunFam" id="3.30.70.20:FF:000035">
    <property type="entry name" value="Iron hydrogenase 1"/>
    <property type="match status" value="1"/>
</dbReference>
<gene>
    <name evidence="10" type="ORF">COY37_03310</name>
</gene>
<dbReference type="SUPFAM" id="SSF54292">
    <property type="entry name" value="2Fe-2S ferredoxin-like"/>
    <property type="match status" value="1"/>
</dbReference>
<feature type="domain" description="4Fe-4S Mo/W bis-MGD-type" evidence="9">
    <location>
        <begin position="715"/>
        <end position="772"/>
    </location>
</feature>
<reference evidence="11" key="1">
    <citation type="submission" date="2017-09" db="EMBL/GenBank/DDBJ databases">
        <title>Depth-based differentiation of microbial function through sediment-hosted aquifers and enrichment of novel symbionts in the deep terrestrial subsurface.</title>
        <authorList>
            <person name="Probst A.J."/>
            <person name="Ladd B."/>
            <person name="Jarett J.K."/>
            <person name="Geller-Mcgrath D.E."/>
            <person name="Sieber C.M.K."/>
            <person name="Emerson J.B."/>
            <person name="Anantharaman K."/>
            <person name="Thomas B.C."/>
            <person name="Malmstrom R."/>
            <person name="Stieglmeier M."/>
            <person name="Klingl A."/>
            <person name="Woyke T."/>
            <person name="Ryan C.M."/>
            <person name="Banfield J.F."/>
        </authorList>
    </citation>
    <scope>NUCLEOTIDE SEQUENCE [LARGE SCALE GENOMIC DNA]</scope>
</reference>
<evidence type="ECO:0000256" key="6">
    <source>
        <dbReference type="ARBA" id="ARBA00023014"/>
    </source>
</evidence>
<dbReference type="Pfam" id="PF14691">
    <property type="entry name" value="Fer4_20"/>
    <property type="match status" value="1"/>
</dbReference>
<dbReference type="InterPro" id="IPR036188">
    <property type="entry name" value="FAD/NAD-bd_sf"/>
</dbReference>
<evidence type="ECO:0000256" key="5">
    <source>
        <dbReference type="ARBA" id="ARBA00023004"/>
    </source>
</evidence>
<dbReference type="GO" id="GO:0051539">
    <property type="term" value="F:4 iron, 4 sulfur cluster binding"/>
    <property type="evidence" value="ECO:0007669"/>
    <property type="project" value="UniProtKB-KW"/>
</dbReference>
<evidence type="ECO:0000256" key="3">
    <source>
        <dbReference type="ARBA" id="ARBA00022737"/>
    </source>
</evidence>
<dbReference type="InterPro" id="IPR042204">
    <property type="entry name" value="2Fe-2S-bd_N"/>
</dbReference>
<dbReference type="InterPro" id="IPR027467">
    <property type="entry name" value="MopterinOxRdtase_cofactor_BS"/>
</dbReference>
<dbReference type="Proteomes" id="UP000230956">
    <property type="component" value="Unassembled WGS sequence"/>
</dbReference>
<dbReference type="SUPFAM" id="SSF46548">
    <property type="entry name" value="alpha-helical ferredoxin"/>
    <property type="match status" value="1"/>
</dbReference>
<dbReference type="Pfam" id="PF04879">
    <property type="entry name" value="Molybdop_Fe4S4"/>
    <property type="match status" value="1"/>
</dbReference>
<dbReference type="SUPFAM" id="SSF51971">
    <property type="entry name" value="Nucleotide-binding domain"/>
    <property type="match status" value="1"/>
</dbReference>
<dbReference type="Gene3D" id="2.20.25.90">
    <property type="entry name" value="ADC-like domains"/>
    <property type="match status" value="1"/>
</dbReference>
<dbReference type="CDD" id="cd00207">
    <property type="entry name" value="fer2"/>
    <property type="match status" value="1"/>
</dbReference>
<dbReference type="PROSITE" id="PS00198">
    <property type="entry name" value="4FE4S_FER_1"/>
    <property type="match status" value="1"/>
</dbReference>
<dbReference type="InterPro" id="IPR009051">
    <property type="entry name" value="Helical_ferredxn"/>
</dbReference>
<dbReference type="GO" id="GO:0046872">
    <property type="term" value="F:metal ion binding"/>
    <property type="evidence" value="ECO:0007669"/>
    <property type="project" value="UniProtKB-KW"/>
</dbReference>
<keyword evidence="3" id="KW-0677">Repeat</keyword>
<dbReference type="GO" id="GO:0016491">
    <property type="term" value="F:oxidoreductase activity"/>
    <property type="evidence" value="ECO:0007669"/>
    <property type="project" value="UniProtKB-KW"/>
</dbReference>
<dbReference type="Gene3D" id="3.40.50.740">
    <property type="match status" value="1"/>
</dbReference>
<evidence type="ECO:0000256" key="1">
    <source>
        <dbReference type="ARBA" id="ARBA00022485"/>
    </source>
</evidence>
<dbReference type="Gene3D" id="1.10.1060.10">
    <property type="entry name" value="Alpha-helical ferredoxin"/>
    <property type="match status" value="1"/>
</dbReference>